<proteinExistence type="predicted"/>
<reference evidence="2 3" key="1">
    <citation type="submission" date="2006-12" db="EMBL/GenBank/DDBJ databases">
        <title>Complete sequence of Acidovorax avenae subsp. citrulli AAC00-1.</title>
        <authorList>
            <consortium name="US DOE Joint Genome Institute"/>
            <person name="Copeland A."/>
            <person name="Lucas S."/>
            <person name="Lapidus A."/>
            <person name="Barry K."/>
            <person name="Detter J.C."/>
            <person name="Glavina del Rio T."/>
            <person name="Dalin E."/>
            <person name="Tice H."/>
            <person name="Pitluck S."/>
            <person name="Kiss H."/>
            <person name="Brettin T."/>
            <person name="Bruce D."/>
            <person name="Han C."/>
            <person name="Tapia R."/>
            <person name="Gilna P."/>
            <person name="Schmutz J."/>
            <person name="Larimer F."/>
            <person name="Land M."/>
            <person name="Hauser L."/>
            <person name="Kyrpides N."/>
            <person name="Kim E."/>
            <person name="Stahl D."/>
            <person name="Richardson P."/>
        </authorList>
    </citation>
    <scope>NUCLEOTIDE SEQUENCE [LARGE SCALE GENOMIC DNA]</scope>
    <source>
        <strain evidence="2 3">AAC00-1</strain>
    </source>
</reference>
<dbReference type="STRING" id="397945.Aave_4560"/>
<dbReference type="InterPro" id="IPR038670">
    <property type="entry name" value="HslJ-like_sf"/>
</dbReference>
<protein>
    <recommendedName>
        <fullName evidence="1">DUF306 domain-containing protein</fullName>
    </recommendedName>
</protein>
<dbReference type="AlphaFoldDB" id="A1TVV9"/>
<name>A1TVV9_PARC0</name>
<dbReference type="KEGG" id="aav:Aave_4560"/>
<feature type="domain" description="DUF306" evidence="1">
    <location>
        <begin position="163"/>
        <end position="266"/>
    </location>
</feature>
<gene>
    <name evidence="2" type="ordered locus">Aave_4560</name>
</gene>
<organism evidence="2 3">
    <name type="scientific">Paracidovorax citrulli (strain AAC00-1)</name>
    <name type="common">Acidovorax citrulli</name>
    <dbReference type="NCBI Taxonomy" id="397945"/>
    <lineage>
        <taxon>Bacteria</taxon>
        <taxon>Pseudomonadati</taxon>
        <taxon>Pseudomonadota</taxon>
        <taxon>Betaproteobacteria</taxon>
        <taxon>Burkholderiales</taxon>
        <taxon>Comamonadaceae</taxon>
        <taxon>Paracidovorax</taxon>
    </lineage>
</organism>
<evidence type="ECO:0000259" key="1">
    <source>
        <dbReference type="Pfam" id="PF03724"/>
    </source>
</evidence>
<dbReference type="Pfam" id="PF03724">
    <property type="entry name" value="META"/>
    <property type="match status" value="1"/>
</dbReference>
<dbReference type="Gene3D" id="2.40.128.270">
    <property type="match status" value="1"/>
</dbReference>
<dbReference type="OrthoDB" id="5348860at2"/>
<evidence type="ECO:0000313" key="3">
    <source>
        <dbReference type="Proteomes" id="UP000002596"/>
    </source>
</evidence>
<evidence type="ECO:0000313" key="2">
    <source>
        <dbReference type="EMBL" id="ABM35097.1"/>
    </source>
</evidence>
<dbReference type="EMBL" id="CP000512">
    <property type="protein sequence ID" value="ABM35097.1"/>
    <property type="molecule type" value="Genomic_DNA"/>
</dbReference>
<dbReference type="HOGENOM" id="CLU_085265_0_0_4"/>
<dbReference type="Pfam" id="PF09619">
    <property type="entry name" value="YscW"/>
    <property type="match status" value="1"/>
</dbReference>
<dbReference type="InterPro" id="IPR005184">
    <property type="entry name" value="DUF306_Meta_HslJ"/>
</dbReference>
<sequence>MARTARAVRSRRAGMWWHSRRVGWLALAVLAICATGCGILPPPPDAVVTGVAYARQRFFIPSGGAFEVVVLDVTDADAPPLIVGRQTLEEFERLPVTLRIPYRSAEIVPDRRYVVRAMVSVNGIAWMASEGVNPLQRDPAYRHVDVLLQPLPRNAATEQAAVPLAQTYWKLTEVDGMALPPAPAGRPQAHLVVQPQEGRITGSGGCNPFIATYEMSGGDLRIGSIDSGLRLCFDTGLAEGLYLEALRAAEHYRIEGRQLVLARADGPGKEKVLLRFEAPELRLK</sequence>
<dbReference type="PANTHER" id="PTHR35535">
    <property type="entry name" value="HEAT SHOCK PROTEIN HSLJ"/>
    <property type="match status" value="1"/>
</dbReference>
<dbReference type="InterPro" id="IPR039366">
    <property type="entry name" value="Pilotin"/>
</dbReference>
<accession>A1TVV9</accession>
<dbReference type="Proteomes" id="UP000002596">
    <property type="component" value="Chromosome"/>
</dbReference>
<dbReference type="PANTHER" id="PTHR35535:SF1">
    <property type="entry name" value="HEAT SHOCK PROTEIN HSLJ"/>
    <property type="match status" value="1"/>
</dbReference>
<dbReference type="InterPro" id="IPR053147">
    <property type="entry name" value="Hsp_HslJ-like"/>
</dbReference>
<dbReference type="eggNOG" id="COG3187">
    <property type="taxonomic scope" value="Bacteria"/>
</dbReference>
<dbReference type="eggNOG" id="COG3126">
    <property type="taxonomic scope" value="Bacteria"/>
</dbReference>